<dbReference type="EMBL" id="MN739048">
    <property type="protein sequence ID" value="QHS85789.1"/>
    <property type="molecule type" value="Genomic_DNA"/>
</dbReference>
<protein>
    <submittedName>
        <fullName evidence="1">Uncharacterized protein</fullName>
    </submittedName>
</protein>
<dbReference type="AlphaFoldDB" id="A0A6C0B2P4"/>
<evidence type="ECO:0000313" key="1">
    <source>
        <dbReference type="EMBL" id="QHS85789.1"/>
    </source>
</evidence>
<organism evidence="1">
    <name type="scientific">viral metagenome</name>
    <dbReference type="NCBI Taxonomy" id="1070528"/>
    <lineage>
        <taxon>unclassified sequences</taxon>
        <taxon>metagenomes</taxon>
        <taxon>organismal metagenomes</taxon>
    </lineage>
</organism>
<name>A0A6C0B2P4_9ZZZZ</name>
<accession>A0A6C0B2P4</accession>
<proteinExistence type="predicted"/>
<reference evidence="1" key="1">
    <citation type="journal article" date="2020" name="Nature">
        <title>Giant virus diversity and host interactions through global metagenomics.</title>
        <authorList>
            <person name="Schulz F."/>
            <person name="Roux S."/>
            <person name="Paez-Espino D."/>
            <person name="Jungbluth S."/>
            <person name="Walsh D.A."/>
            <person name="Denef V.J."/>
            <person name="McMahon K.D."/>
            <person name="Konstantinidis K.T."/>
            <person name="Eloe-Fadrosh E.A."/>
            <person name="Kyrpides N.C."/>
            <person name="Woyke T."/>
        </authorList>
    </citation>
    <scope>NUCLEOTIDE SEQUENCE</scope>
    <source>
        <strain evidence="1">GVMAG-M-3300009185-36</strain>
    </source>
</reference>
<sequence length="101" mass="11571">MDNVERLEAAIKRFRGKRVNLGDPGGRKIWFTMKKTNRYGTGCNVYFDDIGNAFIEGSERPFLIRDPFLADGIITVFLYPEQVNDMLGKPENEDLGPRCVR</sequence>